<accession>A0A915C9C4</accession>
<sequence length="110" mass="12575">CFVQSNRSFLGFFQLVSIIQQNSTLCSLLSPQYLQIFVQIFSLHFLLLFVSEGSEEVSPHLIGRYDLLLADCLSFFLKKPSRFLASYSIFDSIRAVFLPALFLQLAFPLI</sequence>
<name>A0A915C9C4_PARUN</name>
<proteinExistence type="predicted"/>
<evidence type="ECO:0000313" key="2">
    <source>
        <dbReference type="WBParaSite" id="PgR100X_g012_t01"/>
    </source>
</evidence>
<organism evidence="1 2">
    <name type="scientific">Parascaris univalens</name>
    <name type="common">Nematode worm</name>
    <dbReference type="NCBI Taxonomy" id="6257"/>
    <lineage>
        <taxon>Eukaryota</taxon>
        <taxon>Metazoa</taxon>
        <taxon>Ecdysozoa</taxon>
        <taxon>Nematoda</taxon>
        <taxon>Chromadorea</taxon>
        <taxon>Rhabditida</taxon>
        <taxon>Spirurina</taxon>
        <taxon>Ascaridomorpha</taxon>
        <taxon>Ascaridoidea</taxon>
        <taxon>Ascarididae</taxon>
        <taxon>Parascaris</taxon>
    </lineage>
</organism>
<dbReference type="Proteomes" id="UP000887569">
    <property type="component" value="Unplaced"/>
</dbReference>
<keyword evidence="1" id="KW-1185">Reference proteome</keyword>
<protein>
    <submittedName>
        <fullName evidence="2">Ovule protein</fullName>
    </submittedName>
</protein>
<dbReference type="AlphaFoldDB" id="A0A915C9C4"/>
<dbReference type="WBParaSite" id="PgR100X_g012_t01">
    <property type="protein sequence ID" value="PgR100X_g012_t01"/>
    <property type="gene ID" value="PgR100X_g012"/>
</dbReference>
<evidence type="ECO:0000313" key="1">
    <source>
        <dbReference type="Proteomes" id="UP000887569"/>
    </source>
</evidence>
<reference evidence="2" key="1">
    <citation type="submission" date="2022-11" db="UniProtKB">
        <authorList>
            <consortium name="WormBaseParasite"/>
        </authorList>
    </citation>
    <scope>IDENTIFICATION</scope>
</reference>